<name>A0A1I3BEE0_9RHOB</name>
<feature type="chain" id="PRO_5010245967" evidence="5">
    <location>
        <begin position="28"/>
        <end position="230"/>
    </location>
</feature>
<evidence type="ECO:0000256" key="3">
    <source>
        <dbReference type="ARBA" id="ARBA00023004"/>
    </source>
</evidence>
<dbReference type="RefSeq" id="WP_074968532.1">
    <property type="nucleotide sequence ID" value="NZ_CBCRYP010000006.1"/>
</dbReference>
<feature type="region of interest" description="Disordered" evidence="4">
    <location>
        <begin position="206"/>
        <end position="230"/>
    </location>
</feature>
<gene>
    <name evidence="7" type="ORF">SAMN04488021_12142</name>
</gene>
<accession>A0A1I3BEE0</accession>
<dbReference type="AlphaFoldDB" id="A0A1I3BEE0"/>
<evidence type="ECO:0000313" key="7">
    <source>
        <dbReference type="EMBL" id="SFH60456.1"/>
    </source>
</evidence>
<keyword evidence="8" id="KW-1185">Reference proteome</keyword>
<dbReference type="GO" id="GO:0020037">
    <property type="term" value="F:heme binding"/>
    <property type="evidence" value="ECO:0007669"/>
    <property type="project" value="InterPro"/>
</dbReference>
<feature type="signal peptide" evidence="5">
    <location>
        <begin position="1"/>
        <end position="27"/>
    </location>
</feature>
<organism evidence="7 8">
    <name type="scientific">Paracoccus aminovorans</name>
    <dbReference type="NCBI Taxonomy" id="34004"/>
    <lineage>
        <taxon>Bacteria</taxon>
        <taxon>Pseudomonadati</taxon>
        <taxon>Pseudomonadota</taxon>
        <taxon>Alphaproteobacteria</taxon>
        <taxon>Rhodobacterales</taxon>
        <taxon>Paracoccaceae</taxon>
        <taxon>Paracoccus</taxon>
    </lineage>
</organism>
<feature type="compositionally biased region" description="Low complexity" evidence="4">
    <location>
        <begin position="31"/>
        <end position="66"/>
    </location>
</feature>
<evidence type="ECO:0000256" key="1">
    <source>
        <dbReference type="ARBA" id="ARBA00022617"/>
    </source>
</evidence>
<dbReference type="InterPro" id="IPR022411">
    <property type="entry name" value="C-typ_cyt_methanol_metab-rel"/>
</dbReference>
<dbReference type="STRING" id="34004.SAMN04488021_12142"/>
<dbReference type="SUPFAM" id="SSF46626">
    <property type="entry name" value="Cytochrome c"/>
    <property type="match status" value="1"/>
</dbReference>
<evidence type="ECO:0000256" key="2">
    <source>
        <dbReference type="ARBA" id="ARBA00022723"/>
    </source>
</evidence>
<reference evidence="7 8" key="1">
    <citation type="submission" date="2016-10" db="EMBL/GenBank/DDBJ databases">
        <authorList>
            <person name="de Groot N.N."/>
        </authorList>
    </citation>
    <scope>NUCLEOTIDE SEQUENCE [LARGE SCALE GENOMIC DNA]</scope>
    <source>
        <strain evidence="7 8">DSM 8537</strain>
    </source>
</reference>
<keyword evidence="3" id="KW-0408">Iron</keyword>
<dbReference type="GO" id="GO:0046872">
    <property type="term" value="F:metal ion binding"/>
    <property type="evidence" value="ECO:0007669"/>
    <property type="project" value="UniProtKB-KW"/>
</dbReference>
<dbReference type="InterPro" id="IPR009056">
    <property type="entry name" value="Cyt_c-like_dom"/>
</dbReference>
<dbReference type="Proteomes" id="UP000183635">
    <property type="component" value="Unassembled WGS sequence"/>
</dbReference>
<feature type="region of interest" description="Disordered" evidence="4">
    <location>
        <begin position="31"/>
        <end position="91"/>
    </location>
</feature>
<keyword evidence="2" id="KW-0479">Metal-binding</keyword>
<dbReference type="InterPro" id="IPR036909">
    <property type="entry name" value="Cyt_c-like_dom_sf"/>
</dbReference>
<evidence type="ECO:0000256" key="5">
    <source>
        <dbReference type="SAM" id="SignalP"/>
    </source>
</evidence>
<evidence type="ECO:0000313" key="8">
    <source>
        <dbReference type="Proteomes" id="UP000183635"/>
    </source>
</evidence>
<protein>
    <submittedName>
        <fullName evidence="7">C-type cytochrome, methanol metabolism-related</fullName>
    </submittedName>
</protein>
<keyword evidence="1" id="KW-0349">Heme</keyword>
<dbReference type="Gene3D" id="1.10.760.10">
    <property type="entry name" value="Cytochrome c-like domain"/>
    <property type="match status" value="1"/>
</dbReference>
<sequence length="230" mass="24350">MTSKTTASLMAMCIACAAGAIASTAIAQDAPQDPAQSGAGAAAAVSGDAQQQAQQPAASDDAAPAAEEGLEVKQEDGKLVLPNGQDMTPDHMENGRWYTADDIPTFKIAEDGTIDYATFSGYRRYSAECHVCHGPDGEGSTYAPALKNSVLKLDYYDFQEIVASGKQEVNKAANLVMPAFGTNKNVWCYVDDIYVYLVARGAGDLPRGRPAKKESKSDEFTAQEDSCMNG</sequence>
<evidence type="ECO:0000256" key="4">
    <source>
        <dbReference type="SAM" id="MobiDB-lite"/>
    </source>
</evidence>
<keyword evidence="5" id="KW-0732">Signal</keyword>
<dbReference type="Pfam" id="PF13442">
    <property type="entry name" value="Cytochrome_CBB3"/>
    <property type="match status" value="1"/>
</dbReference>
<dbReference type="GO" id="GO:0009055">
    <property type="term" value="F:electron transfer activity"/>
    <property type="evidence" value="ECO:0007669"/>
    <property type="project" value="InterPro"/>
</dbReference>
<evidence type="ECO:0000259" key="6">
    <source>
        <dbReference type="Pfam" id="PF13442"/>
    </source>
</evidence>
<proteinExistence type="predicted"/>
<dbReference type="EMBL" id="FOPU01000021">
    <property type="protein sequence ID" value="SFH60456.1"/>
    <property type="molecule type" value="Genomic_DNA"/>
</dbReference>
<feature type="domain" description="Cytochrome c" evidence="6">
    <location>
        <begin position="120"/>
        <end position="183"/>
    </location>
</feature>
<dbReference type="NCBIfam" id="TIGR03874">
    <property type="entry name" value="4cys_cytochr"/>
    <property type="match status" value="1"/>
</dbReference>